<evidence type="ECO:0000313" key="9">
    <source>
        <dbReference type="EnsemblMetazoa" id="CLYHEMP015270.1"/>
    </source>
</evidence>
<dbReference type="PROSITE" id="PS51158">
    <property type="entry name" value="ALPHA_KINASE"/>
    <property type="match status" value="1"/>
</dbReference>
<evidence type="ECO:0000256" key="2">
    <source>
        <dbReference type="ARBA" id="ARBA00022679"/>
    </source>
</evidence>
<keyword evidence="2" id="KW-0808">Transferase</keyword>
<evidence type="ECO:0000313" key="10">
    <source>
        <dbReference type="Proteomes" id="UP000594262"/>
    </source>
</evidence>
<organism evidence="9 10">
    <name type="scientific">Clytia hemisphaerica</name>
    <dbReference type="NCBI Taxonomy" id="252671"/>
    <lineage>
        <taxon>Eukaryota</taxon>
        <taxon>Metazoa</taxon>
        <taxon>Cnidaria</taxon>
        <taxon>Hydrozoa</taxon>
        <taxon>Hydroidolina</taxon>
        <taxon>Leptothecata</taxon>
        <taxon>Obeliida</taxon>
        <taxon>Clytiidae</taxon>
        <taxon>Clytia</taxon>
    </lineage>
</organism>
<keyword evidence="1" id="KW-0723">Serine/threonine-protein kinase</keyword>
<proteinExistence type="predicted"/>
<dbReference type="Gene3D" id="3.30.200.20">
    <property type="entry name" value="Phosphorylase Kinase, domain 1"/>
    <property type="match status" value="1"/>
</dbReference>
<dbReference type="InterPro" id="IPR004166">
    <property type="entry name" value="a-kinase_dom"/>
</dbReference>
<dbReference type="RefSeq" id="XP_066919203.1">
    <property type="nucleotide sequence ID" value="XM_067063102.1"/>
</dbReference>
<dbReference type="OrthoDB" id="301415at2759"/>
<dbReference type="Proteomes" id="UP000594262">
    <property type="component" value="Unplaced"/>
</dbReference>
<dbReference type="PANTHER" id="PTHR45992:SF11">
    <property type="entry name" value="ALPHA-TYPE PROTEIN KINASE DOMAIN-CONTAINING PROTEIN"/>
    <property type="match status" value="1"/>
</dbReference>
<evidence type="ECO:0000259" key="7">
    <source>
        <dbReference type="PROSITE" id="PS50234"/>
    </source>
</evidence>
<reference evidence="9" key="1">
    <citation type="submission" date="2021-01" db="UniProtKB">
        <authorList>
            <consortium name="EnsemblMetazoa"/>
        </authorList>
    </citation>
    <scope>IDENTIFICATION</scope>
</reference>
<name>A0A7M6DLR6_9CNID</name>
<dbReference type="Pfam" id="PF13519">
    <property type="entry name" value="VWA_2"/>
    <property type="match status" value="1"/>
</dbReference>
<evidence type="ECO:0000256" key="1">
    <source>
        <dbReference type="ARBA" id="ARBA00022527"/>
    </source>
</evidence>
<dbReference type="AlphaFoldDB" id="A0A7M6DLR6"/>
<dbReference type="CDD" id="cd00198">
    <property type="entry name" value="vWFA"/>
    <property type="match status" value="1"/>
</dbReference>
<dbReference type="EnsemblMetazoa" id="CLYHEMT015270.1">
    <property type="protein sequence ID" value="CLYHEMP015270.1"/>
    <property type="gene ID" value="CLYHEMG015270"/>
</dbReference>
<evidence type="ECO:0000256" key="6">
    <source>
        <dbReference type="SAM" id="MobiDB-lite"/>
    </source>
</evidence>
<dbReference type="GeneID" id="136806512"/>
<feature type="domain" description="VWFA" evidence="7">
    <location>
        <begin position="120"/>
        <end position="319"/>
    </location>
</feature>
<dbReference type="InterPro" id="IPR051852">
    <property type="entry name" value="Alpha-type_PK"/>
</dbReference>
<keyword evidence="10" id="KW-1185">Reference proteome</keyword>
<evidence type="ECO:0000256" key="5">
    <source>
        <dbReference type="ARBA" id="ARBA00022840"/>
    </source>
</evidence>
<accession>A0A7M6DLR6</accession>
<dbReference type="GO" id="GO:0005524">
    <property type="term" value="F:ATP binding"/>
    <property type="evidence" value="ECO:0007669"/>
    <property type="project" value="UniProtKB-KW"/>
</dbReference>
<sequence>MTSGIMEESQLRTSTIELISSIHGTQRRAERAIDVKDLKSAIKHGKKEPQIRYRNGQKQIRYKYTFADVVYITDEFSRLEITSYVLPLPLDNYHVLDTEEHQYLAAKRRMTENPGSITSHAVFVVDCSGSMKNSDVVAHRCRLDAVQYGIAVEFIAKRLHNPSSGVTQLDVVTIIEMRDEAKVVFEKEPVSWVLYNKLVDHAKHSKPSSHGNYYPALQTARQMLSDGDHPNLALLLFFLSDGRPSDESFNISISNILCEAQMIGKVFKKRLNFGMVAYGRPLEDMSVLDQMATWMSMYGAVGKFHRSDLKKVDSLSTSIATMASTLTSTRTMLTAARTDRMQQKTFNITEFSRNVMSPQKDWEVKTVTANYLTRYELVRSQTLKNFIWKEIPLVSPEAVGISFSKNPFGKGAERLVYQLCEIDKRKRKVGQSLVMKNSKYEGNYDFRKYHEPFCKTQKIAANTALRFNQRLERMPQITSKVPRVKFLQCYVYAFYDGYDELNILAEREIDHHQYTKWNDNTGGVLGQRRQQVKTIHDQIIEEEEEEEEDDISGEVEPTADSEDEENFYGVRDLTQQPRTAVQQRHQRVQMVDILDEEVPQAFTHFSYTWSNREKMVCDLQGVLNKTTREFEFTDPAIHYASKSGRRHVYGRTDKGKDGMREFFKTHKCNKLCEALGISQERM</sequence>
<dbReference type="InterPro" id="IPR011009">
    <property type="entry name" value="Kinase-like_dom_sf"/>
</dbReference>
<keyword evidence="4" id="KW-0418">Kinase</keyword>
<evidence type="ECO:0000256" key="4">
    <source>
        <dbReference type="ARBA" id="ARBA00022777"/>
    </source>
</evidence>
<dbReference type="Gene3D" id="3.20.200.10">
    <property type="entry name" value="MHCK/EF2 kinase"/>
    <property type="match status" value="1"/>
</dbReference>
<dbReference type="InterPro" id="IPR002035">
    <property type="entry name" value="VWF_A"/>
</dbReference>
<keyword evidence="5" id="KW-0067">ATP-binding</keyword>
<dbReference type="SUPFAM" id="SSF56112">
    <property type="entry name" value="Protein kinase-like (PK-like)"/>
    <property type="match status" value="2"/>
</dbReference>
<dbReference type="SMART" id="SM00811">
    <property type="entry name" value="Alpha_kinase"/>
    <property type="match status" value="1"/>
</dbReference>
<dbReference type="PROSITE" id="PS50234">
    <property type="entry name" value="VWFA"/>
    <property type="match status" value="1"/>
</dbReference>
<keyword evidence="3" id="KW-0547">Nucleotide-binding</keyword>
<evidence type="ECO:0008006" key="11">
    <source>
        <dbReference type="Google" id="ProtNLM"/>
    </source>
</evidence>
<dbReference type="GO" id="GO:0004674">
    <property type="term" value="F:protein serine/threonine kinase activity"/>
    <property type="evidence" value="ECO:0007669"/>
    <property type="project" value="UniProtKB-KW"/>
</dbReference>
<dbReference type="Pfam" id="PF02816">
    <property type="entry name" value="Alpha_kinase"/>
    <property type="match status" value="2"/>
</dbReference>
<protein>
    <recommendedName>
        <fullName evidence="11">Alpha-type protein kinase domain-containing protein</fullName>
    </recommendedName>
</protein>
<evidence type="ECO:0000256" key="3">
    <source>
        <dbReference type="ARBA" id="ARBA00022741"/>
    </source>
</evidence>
<dbReference type="InterPro" id="IPR036465">
    <property type="entry name" value="vWFA_dom_sf"/>
</dbReference>
<dbReference type="Gene3D" id="3.40.50.410">
    <property type="entry name" value="von Willebrand factor, type A domain"/>
    <property type="match status" value="1"/>
</dbReference>
<feature type="region of interest" description="Disordered" evidence="6">
    <location>
        <begin position="540"/>
        <end position="564"/>
    </location>
</feature>
<dbReference type="SUPFAM" id="SSF53300">
    <property type="entry name" value="vWA-like"/>
    <property type="match status" value="1"/>
</dbReference>
<evidence type="ECO:0000259" key="8">
    <source>
        <dbReference type="PROSITE" id="PS51158"/>
    </source>
</evidence>
<feature type="domain" description="Alpha-type protein kinase" evidence="8">
    <location>
        <begin position="380"/>
        <end position="680"/>
    </location>
</feature>
<dbReference type="PANTHER" id="PTHR45992">
    <property type="entry name" value="EUKARYOTIC ELONGATION FACTOR 2 KINASE-RELATED"/>
    <property type="match status" value="1"/>
</dbReference>